<accession>A0AAP2ZAY0</accession>
<evidence type="ECO:0000256" key="1">
    <source>
        <dbReference type="SAM" id="MobiDB-lite"/>
    </source>
</evidence>
<protein>
    <recommendedName>
        <fullName evidence="4">DUF1102 domain-containing protein</fullName>
    </recommendedName>
</protein>
<sequence>MNVADDSEAFLAIKEGGANPEYVDFDGEGRFEINIDENTDATGAGVNPDSYTIIRDAFEIHNQGTQEVQVWMESVPEDTVALGFDSTYYDGDGNTRDEEDYGDASTDINVGSESLNDQGPDPAENWEVDHRILVPEGEALLEGYILVRGDVTDIDEDVTVVAKTENEIENY</sequence>
<dbReference type="Proteomes" id="UP001321047">
    <property type="component" value="Unassembled WGS sequence"/>
</dbReference>
<dbReference type="RefSeq" id="WP_342809002.1">
    <property type="nucleotide sequence ID" value="NZ_JAOPJZ010000008.1"/>
</dbReference>
<feature type="region of interest" description="Disordered" evidence="1">
    <location>
        <begin position="86"/>
        <end position="121"/>
    </location>
</feature>
<organism evidence="2 3">
    <name type="scientific">Natronosalvus hydrolyticus</name>
    <dbReference type="NCBI Taxonomy" id="2979988"/>
    <lineage>
        <taxon>Archaea</taxon>
        <taxon>Methanobacteriati</taxon>
        <taxon>Methanobacteriota</taxon>
        <taxon>Stenosarchaea group</taxon>
        <taxon>Halobacteria</taxon>
        <taxon>Halobacteriales</taxon>
        <taxon>Natrialbaceae</taxon>
        <taxon>Natronosalvus</taxon>
    </lineage>
</organism>
<dbReference type="AlphaFoldDB" id="A0AAP2ZAY0"/>
<proteinExistence type="predicted"/>
<gene>
    <name evidence="2" type="ORF">OB919_11925</name>
</gene>
<comment type="caution">
    <text evidence="2">The sequence shown here is derived from an EMBL/GenBank/DDBJ whole genome shotgun (WGS) entry which is preliminary data.</text>
</comment>
<evidence type="ECO:0000313" key="3">
    <source>
        <dbReference type="Proteomes" id="UP001321047"/>
    </source>
</evidence>
<name>A0AAP2ZAY0_9EURY</name>
<feature type="compositionally biased region" description="Polar residues" evidence="1">
    <location>
        <begin position="106"/>
        <end position="117"/>
    </location>
</feature>
<reference evidence="2 3" key="1">
    <citation type="submission" date="2022-09" db="EMBL/GenBank/DDBJ databases">
        <title>Enrichment on poylsaccharides allowed isolation of novel metabolic and taxonomic groups of Haloarchaea.</title>
        <authorList>
            <person name="Sorokin D.Y."/>
            <person name="Elcheninov A.G."/>
            <person name="Khizhniak T.V."/>
            <person name="Kolganova T.V."/>
            <person name="Kublanov I.V."/>
        </authorList>
    </citation>
    <scope>NUCLEOTIDE SEQUENCE [LARGE SCALE GENOMIC DNA]</scope>
    <source>
        <strain evidence="2 3">AArc-curdl1</strain>
    </source>
</reference>
<keyword evidence="3" id="KW-1185">Reference proteome</keyword>
<evidence type="ECO:0000313" key="2">
    <source>
        <dbReference type="EMBL" id="MCU4752674.1"/>
    </source>
</evidence>
<evidence type="ECO:0008006" key="4">
    <source>
        <dbReference type="Google" id="ProtNLM"/>
    </source>
</evidence>
<dbReference type="EMBL" id="JAOPJZ010000008">
    <property type="protein sequence ID" value="MCU4752674.1"/>
    <property type="molecule type" value="Genomic_DNA"/>
</dbReference>